<gene>
    <name evidence="4" type="ORF">SAMN05661093_00101</name>
</gene>
<dbReference type="InterPro" id="IPR058330">
    <property type="entry name" value="DUF8017"/>
</dbReference>
<proteinExistence type="predicted"/>
<keyword evidence="5" id="KW-1185">Reference proteome</keyword>
<evidence type="ECO:0000313" key="5">
    <source>
        <dbReference type="Proteomes" id="UP000192674"/>
    </source>
</evidence>
<evidence type="ECO:0000256" key="2">
    <source>
        <dbReference type="SAM" id="Phobius"/>
    </source>
</evidence>
<feature type="transmembrane region" description="Helical" evidence="2">
    <location>
        <begin position="40"/>
        <end position="63"/>
    </location>
</feature>
<organism evidence="4 5">
    <name type="scientific">Kibdelosporangium aridum</name>
    <dbReference type="NCBI Taxonomy" id="2030"/>
    <lineage>
        <taxon>Bacteria</taxon>
        <taxon>Bacillati</taxon>
        <taxon>Actinomycetota</taxon>
        <taxon>Actinomycetes</taxon>
        <taxon>Pseudonocardiales</taxon>
        <taxon>Pseudonocardiaceae</taxon>
        <taxon>Kibdelosporangium</taxon>
    </lineage>
</organism>
<sequence>MRNVLVSCPPIDPAKAAYPLTLMNDYKGLGLYDTPPKQRNSLILASVIAAVVMLAAVAALLFVRVTTPTAGQAVPAPGAGTSTKPRDPLQPRQTGAPQVPGWQVMPINNGGALDTDKAYDVPPGWQPIPGGLATFGDHDELSLVAPSIYKQGHCATDPKSWRSMAGLVVLPNKGNIEVGVAAAAQNVANTVFTTKDRVQPETEMSDPEEITVFRNKKAVVVTAKLTVPVTEKDTCSAASVIVAVMMMEPNKPDDSDSVTLVAMGDQNVPEATTERDLKQIVTSFHTFA</sequence>
<keyword evidence="2" id="KW-0472">Membrane</keyword>
<reference evidence="4 5" key="1">
    <citation type="submission" date="2017-04" db="EMBL/GenBank/DDBJ databases">
        <authorList>
            <person name="Afonso C.L."/>
            <person name="Miller P.J."/>
            <person name="Scott M.A."/>
            <person name="Spackman E."/>
            <person name="Goraichik I."/>
            <person name="Dimitrov K.M."/>
            <person name="Suarez D.L."/>
            <person name="Swayne D.E."/>
        </authorList>
    </citation>
    <scope>NUCLEOTIDE SEQUENCE [LARGE SCALE GENOMIC DNA]</scope>
    <source>
        <strain evidence="4 5">DSM 43828</strain>
    </source>
</reference>
<protein>
    <recommendedName>
        <fullName evidence="3">DUF8017 domain-containing protein</fullName>
    </recommendedName>
</protein>
<accession>A0A1W1ZHR9</accession>
<keyword evidence="2" id="KW-0812">Transmembrane</keyword>
<evidence type="ECO:0000256" key="1">
    <source>
        <dbReference type="SAM" id="MobiDB-lite"/>
    </source>
</evidence>
<dbReference type="EMBL" id="FWXV01000001">
    <property type="protein sequence ID" value="SMC48029.1"/>
    <property type="molecule type" value="Genomic_DNA"/>
</dbReference>
<dbReference type="Proteomes" id="UP000192674">
    <property type="component" value="Unassembled WGS sequence"/>
</dbReference>
<name>A0A1W1ZHR9_KIBAR</name>
<dbReference type="Pfam" id="PF26056">
    <property type="entry name" value="DUF8017"/>
    <property type="match status" value="1"/>
</dbReference>
<feature type="region of interest" description="Disordered" evidence="1">
    <location>
        <begin position="72"/>
        <end position="101"/>
    </location>
</feature>
<evidence type="ECO:0000313" key="4">
    <source>
        <dbReference type="EMBL" id="SMC48029.1"/>
    </source>
</evidence>
<evidence type="ECO:0000259" key="3">
    <source>
        <dbReference type="Pfam" id="PF26056"/>
    </source>
</evidence>
<feature type="domain" description="DUF8017" evidence="3">
    <location>
        <begin position="96"/>
        <end position="285"/>
    </location>
</feature>
<dbReference type="AlphaFoldDB" id="A0A1W1ZHR9"/>
<keyword evidence="2" id="KW-1133">Transmembrane helix</keyword>